<accession>A0AAU8FJU4</accession>
<dbReference type="EMBL" id="CP159289">
    <property type="protein sequence ID" value="XCH24637.1"/>
    <property type="molecule type" value="Genomic_DNA"/>
</dbReference>
<organism evidence="2">
    <name type="scientific">Dyadobacter sp. 676</name>
    <dbReference type="NCBI Taxonomy" id="3088362"/>
    <lineage>
        <taxon>Bacteria</taxon>
        <taxon>Pseudomonadati</taxon>
        <taxon>Bacteroidota</taxon>
        <taxon>Cytophagia</taxon>
        <taxon>Cytophagales</taxon>
        <taxon>Spirosomataceae</taxon>
        <taxon>Dyadobacter</taxon>
    </lineage>
</organism>
<name>A0AAU8FJU4_9BACT</name>
<protein>
    <submittedName>
        <fullName evidence="2">Aldo/keto reductase</fullName>
    </submittedName>
</protein>
<dbReference type="SUPFAM" id="SSF51430">
    <property type="entry name" value="NAD(P)-linked oxidoreductase"/>
    <property type="match status" value="1"/>
</dbReference>
<dbReference type="RefSeq" id="WP_353719952.1">
    <property type="nucleotide sequence ID" value="NZ_CP159289.1"/>
</dbReference>
<feature type="domain" description="NADP-dependent oxidoreductase" evidence="1">
    <location>
        <begin position="36"/>
        <end position="280"/>
    </location>
</feature>
<evidence type="ECO:0000313" key="2">
    <source>
        <dbReference type="EMBL" id="XCH24637.1"/>
    </source>
</evidence>
<dbReference type="PRINTS" id="PR00069">
    <property type="entry name" value="ALDKETRDTASE"/>
</dbReference>
<gene>
    <name evidence="2" type="ORF">ABV298_30835</name>
</gene>
<dbReference type="InterPro" id="IPR020471">
    <property type="entry name" value="AKR"/>
</dbReference>
<dbReference type="InterPro" id="IPR036812">
    <property type="entry name" value="NAD(P)_OxRdtase_dom_sf"/>
</dbReference>
<dbReference type="InterPro" id="IPR023210">
    <property type="entry name" value="NADP_OxRdtase_dom"/>
</dbReference>
<dbReference type="InterPro" id="IPR053135">
    <property type="entry name" value="AKR2_Oxidoreductase"/>
</dbReference>
<evidence type="ECO:0000259" key="1">
    <source>
        <dbReference type="Pfam" id="PF00248"/>
    </source>
</evidence>
<sequence length="318" mass="34822">MRRKALGRTGLEVSEIAFGGVEIGVPYGIGVRSHADMLSEREAIALLHEALEKGINFYDTARLYGKSETIMGKAFASKRKDIVLATKCRHFRDSSGALPPDHALKNFIQNSLKESLHELQTDFVDIYMLHYADLEILGNEAIADAFQDLKKQGVIRATGVSTYLASETASAIARGHWDVIQLPFNLMDQRHAACFGDAGKSGVGIVARSVLMKGLLSDRGKGLHPALADVERHIAGYHSLLGGSFSDLPTLATRFALSFEGIASVLVGIDKPEYLYQALATAGGPDMDHQTLQTASRMAYPNPEFLDLPHWDREGWLR</sequence>
<dbReference type="CDD" id="cd19097">
    <property type="entry name" value="AKR_unchar"/>
    <property type="match status" value="1"/>
</dbReference>
<dbReference type="Gene3D" id="3.20.20.100">
    <property type="entry name" value="NADP-dependent oxidoreductase domain"/>
    <property type="match status" value="1"/>
</dbReference>
<dbReference type="GO" id="GO:0016491">
    <property type="term" value="F:oxidoreductase activity"/>
    <property type="evidence" value="ECO:0007669"/>
    <property type="project" value="InterPro"/>
</dbReference>
<dbReference type="PANTHER" id="PTHR43312:SF1">
    <property type="entry name" value="NADP-DEPENDENT OXIDOREDUCTASE DOMAIN-CONTAINING PROTEIN"/>
    <property type="match status" value="1"/>
</dbReference>
<dbReference type="Pfam" id="PF00248">
    <property type="entry name" value="Aldo_ket_red"/>
    <property type="match status" value="1"/>
</dbReference>
<reference evidence="2" key="1">
    <citation type="submission" date="2024-06" db="EMBL/GenBank/DDBJ databases">
        <title>Sequencing and assembly of the genome of Dyadobacter sp. strain 676, a symbiont of Cyamopsis tetragonoloba.</title>
        <authorList>
            <person name="Guro P."/>
            <person name="Sazanova A."/>
            <person name="Kuznetsova I."/>
            <person name="Belimov A."/>
            <person name="Safronova V."/>
        </authorList>
    </citation>
    <scope>NUCLEOTIDE SEQUENCE</scope>
    <source>
        <strain evidence="2">676</strain>
    </source>
</reference>
<dbReference type="PANTHER" id="PTHR43312">
    <property type="entry name" value="D-THREO-ALDOSE 1-DEHYDROGENASE"/>
    <property type="match status" value="1"/>
</dbReference>
<dbReference type="AlphaFoldDB" id="A0AAU8FJU4"/>
<proteinExistence type="predicted"/>